<reference evidence="1" key="1">
    <citation type="submission" date="2020-01" db="EMBL/GenBank/DDBJ databases">
        <authorList>
            <person name="Mishra B."/>
        </authorList>
    </citation>
    <scope>NUCLEOTIDE SEQUENCE [LARGE SCALE GENOMIC DNA]</scope>
</reference>
<sequence>MDSDLYRTDPPWISTVHTTLLLKAGNLAAPVEEWTIGGTALMAVERIHGAPFKKFSSLRQEWALKNRYIPGPIQFTGPLLLELGAQ</sequence>
<dbReference type="EMBL" id="CACVBM020001373">
    <property type="protein sequence ID" value="CAA7047346.1"/>
    <property type="molecule type" value="Genomic_DNA"/>
</dbReference>
<proteinExistence type="predicted"/>
<dbReference type="InterPro" id="IPR035966">
    <property type="entry name" value="PKF_sf"/>
</dbReference>
<dbReference type="Gene3D" id="3.40.50.460">
    <property type="entry name" value="Phosphofructokinase domain"/>
    <property type="match status" value="1"/>
</dbReference>
<evidence type="ECO:0000313" key="1">
    <source>
        <dbReference type="EMBL" id="CAA7047346.1"/>
    </source>
</evidence>
<gene>
    <name evidence="1" type="ORF">MERR_LOCUS34581</name>
</gene>
<accession>A0A6D2JTI3</accession>
<protein>
    <submittedName>
        <fullName evidence="1">Uncharacterized protein</fullName>
    </submittedName>
</protein>
<name>A0A6D2JTI3_9BRAS</name>
<keyword evidence="2" id="KW-1185">Reference proteome</keyword>
<evidence type="ECO:0000313" key="2">
    <source>
        <dbReference type="Proteomes" id="UP000467841"/>
    </source>
</evidence>
<dbReference type="OrthoDB" id="1936871at2759"/>
<comment type="caution">
    <text evidence="1">The sequence shown here is derived from an EMBL/GenBank/DDBJ whole genome shotgun (WGS) entry which is preliminary data.</text>
</comment>
<organism evidence="1 2">
    <name type="scientific">Microthlaspi erraticum</name>
    <dbReference type="NCBI Taxonomy" id="1685480"/>
    <lineage>
        <taxon>Eukaryota</taxon>
        <taxon>Viridiplantae</taxon>
        <taxon>Streptophyta</taxon>
        <taxon>Embryophyta</taxon>
        <taxon>Tracheophyta</taxon>
        <taxon>Spermatophyta</taxon>
        <taxon>Magnoliopsida</taxon>
        <taxon>eudicotyledons</taxon>
        <taxon>Gunneridae</taxon>
        <taxon>Pentapetalae</taxon>
        <taxon>rosids</taxon>
        <taxon>malvids</taxon>
        <taxon>Brassicales</taxon>
        <taxon>Brassicaceae</taxon>
        <taxon>Coluteocarpeae</taxon>
        <taxon>Microthlaspi</taxon>
    </lineage>
</organism>
<dbReference type="GO" id="GO:0003872">
    <property type="term" value="F:6-phosphofructokinase activity"/>
    <property type="evidence" value="ECO:0007669"/>
    <property type="project" value="InterPro"/>
</dbReference>
<dbReference type="AlphaFoldDB" id="A0A6D2JTI3"/>
<dbReference type="Proteomes" id="UP000467841">
    <property type="component" value="Unassembled WGS sequence"/>
</dbReference>